<accession>A0A917XFV2</accession>
<feature type="domain" description="NADP-dependent oxidoreductase" evidence="2">
    <location>
        <begin position="33"/>
        <end position="304"/>
    </location>
</feature>
<dbReference type="InterPro" id="IPR050523">
    <property type="entry name" value="AKR_Detox_Biosynth"/>
</dbReference>
<reference evidence="3" key="1">
    <citation type="journal article" date="2014" name="Int. J. Syst. Evol. Microbiol.">
        <title>Complete genome sequence of Corynebacterium casei LMG S-19264T (=DSM 44701T), isolated from a smear-ripened cheese.</title>
        <authorList>
            <consortium name="US DOE Joint Genome Institute (JGI-PGF)"/>
            <person name="Walter F."/>
            <person name="Albersmeier A."/>
            <person name="Kalinowski J."/>
            <person name="Ruckert C."/>
        </authorList>
    </citation>
    <scope>NUCLEOTIDE SEQUENCE</scope>
    <source>
        <strain evidence="3">CGMCC 4.7110</strain>
    </source>
</reference>
<gene>
    <name evidence="3" type="ORF">GCM10011578_051160</name>
</gene>
<organism evidence="3 4">
    <name type="scientific">Streptomyces fuscichromogenes</name>
    <dbReference type="NCBI Taxonomy" id="1324013"/>
    <lineage>
        <taxon>Bacteria</taxon>
        <taxon>Bacillati</taxon>
        <taxon>Actinomycetota</taxon>
        <taxon>Actinomycetes</taxon>
        <taxon>Kitasatosporales</taxon>
        <taxon>Streptomycetaceae</taxon>
        <taxon>Streptomyces</taxon>
    </lineage>
</organism>
<dbReference type="PANTHER" id="PTHR43364">
    <property type="entry name" value="NADH-SPECIFIC METHYLGLYOXAL REDUCTASE-RELATED"/>
    <property type="match status" value="1"/>
</dbReference>
<dbReference type="GO" id="GO:0005829">
    <property type="term" value="C:cytosol"/>
    <property type="evidence" value="ECO:0007669"/>
    <property type="project" value="TreeGrafter"/>
</dbReference>
<evidence type="ECO:0000313" key="4">
    <source>
        <dbReference type="Proteomes" id="UP000653411"/>
    </source>
</evidence>
<evidence type="ECO:0000259" key="2">
    <source>
        <dbReference type="Pfam" id="PF00248"/>
    </source>
</evidence>
<dbReference type="InterPro" id="IPR023210">
    <property type="entry name" value="NADP_OxRdtase_dom"/>
</dbReference>
<dbReference type="Proteomes" id="UP000653411">
    <property type="component" value="Unassembled WGS sequence"/>
</dbReference>
<dbReference type="InterPro" id="IPR036812">
    <property type="entry name" value="NAD(P)_OxRdtase_dom_sf"/>
</dbReference>
<dbReference type="Gene3D" id="3.20.20.100">
    <property type="entry name" value="NADP-dependent oxidoreductase domain"/>
    <property type="match status" value="1"/>
</dbReference>
<dbReference type="RefSeq" id="WP_189265136.1">
    <property type="nucleotide sequence ID" value="NZ_BMML01000011.1"/>
</dbReference>
<dbReference type="GO" id="GO:0016491">
    <property type="term" value="F:oxidoreductase activity"/>
    <property type="evidence" value="ECO:0007669"/>
    <property type="project" value="UniProtKB-KW"/>
</dbReference>
<dbReference type="Pfam" id="PF00248">
    <property type="entry name" value="Aldo_ket_red"/>
    <property type="match status" value="1"/>
</dbReference>
<protein>
    <recommendedName>
        <fullName evidence="2">NADP-dependent oxidoreductase domain-containing protein</fullName>
    </recommendedName>
</protein>
<dbReference type="AlphaFoldDB" id="A0A917XFV2"/>
<proteinExistence type="predicted"/>
<dbReference type="EMBL" id="BMML01000011">
    <property type="protein sequence ID" value="GGN20521.1"/>
    <property type="molecule type" value="Genomic_DNA"/>
</dbReference>
<dbReference type="SUPFAM" id="SSF51430">
    <property type="entry name" value="NAD(P)-linked oxidoreductase"/>
    <property type="match status" value="1"/>
</dbReference>
<reference evidence="3" key="2">
    <citation type="submission" date="2020-09" db="EMBL/GenBank/DDBJ databases">
        <authorList>
            <person name="Sun Q."/>
            <person name="Zhou Y."/>
        </authorList>
    </citation>
    <scope>NUCLEOTIDE SEQUENCE</scope>
    <source>
        <strain evidence="3">CGMCC 4.7110</strain>
    </source>
</reference>
<evidence type="ECO:0000313" key="3">
    <source>
        <dbReference type="EMBL" id="GGN20521.1"/>
    </source>
</evidence>
<sequence length="310" mass="33840">MPRSPLQLLDGLLDEDGMESAAHRFVLGGPFGAEPAETTAERLAHFADAGGLLVETSHSYAGGRAEAAVGQWLRANPGTLGVATKVGHDTTGGDIPLDRDTVFAHVRSALDNLDVEVIDVLLYHCDDPTRSVAELADTLVGLVDAGHVRRVGVSNWRAERLSELAAALVDRGHTPVASYQFSLAEPDPALLEGSLHADNAVLDVVRTHRLPLLGWSSQARGYFARTTPKEHNGRPDPYDTEDNRARRLRCRELAEQLDSRPETVALAWTLHHPGVWPSIGARTTAQIDNSLQARRLTLTEEQVHWLRHGR</sequence>
<keyword evidence="4" id="KW-1185">Reference proteome</keyword>
<comment type="caution">
    <text evidence="3">The sequence shown here is derived from an EMBL/GenBank/DDBJ whole genome shotgun (WGS) entry which is preliminary data.</text>
</comment>
<keyword evidence="1" id="KW-0560">Oxidoreductase</keyword>
<dbReference type="PANTHER" id="PTHR43364:SF4">
    <property type="entry name" value="NAD(P)-LINKED OXIDOREDUCTASE SUPERFAMILY PROTEIN"/>
    <property type="match status" value="1"/>
</dbReference>
<name>A0A917XFV2_9ACTN</name>
<evidence type="ECO:0000256" key="1">
    <source>
        <dbReference type="ARBA" id="ARBA00023002"/>
    </source>
</evidence>